<reference evidence="1 2" key="2">
    <citation type="submission" date="2016-03" db="EMBL/GenBank/DDBJ databases">
        <title>New uncultured bacterium of the family Gallionellaceae from acid mine drainage: description and reconstruction of genome based on metagenomic analysis of microbial community.</title>
        <authorList>
            <person name="Kadnikov V."/>
            <person name="Ivasenko D."/>
            <person name="Beletsky A."/>
            <person name="Mardanov A."/>
            <person name="Danilova E."/>
            <person name="Pimenov N."/>
            <person name="Karnachuk O."/>
            <person name="Ravin N."/>
        </authorList>
    </citation>
    <scope>NUCLEOTIDE SEQUENCE [LARGE SCALE GENOMIC DNA]</scope>
    <source>
        <strain evidence="1">ShG14-8</strain>
    </source>
</reference>
<evidence type="ECO:0008006" key="3">
    <source>
        <dbReference type="Google" id="ProtNLM"/>
    </source>
</evidence>
<protein>
    <recommendedName>
        <fullName evidence="3">Type-F conjugative transfer system protein TrbI</fullName>
    </recommendedName>
</protein>
<proteinExistence type="predicted"/>
<comment type="caution">
    <text evidence="1">The sequence shown here is derived from an EMBL/GenBank/DDBJ whole genome shotgun (WGS) entry which is preliminary data.</text>
</comment>
<reference evidence="1 2" key="1">
    <citation type="submission" date="2016-02" db="EMBL/GenBank/DDBJ databases">
        <authorList>
            <person name="Wen L."/>
            <person name="He K."/>
            <person name="Yang H."/>
        </authorList>
    </citation>
    <scope>NUCLEOTIDE SEQUENCE [LARGE SCALE GENOMIC DNA]</scope>
    <source>
        <strain evidence="1">ShG14-8</strain>
    </source>
</reference>
<sequence length="121" mass="12916">MSALAHFTTGVISATVAIATMAIWQHFHPAPNMAKVDIISIVTAQQKSLTAQMKPGMDQKTQAAIIESAARFGKQLDAALTQVAAECNCTIINAAAIIKDSPSNRIDDYTQRVNTMATAKK</sequence>
<dbReference type="AlphaFoldDB" id="A0A139BNE9"/>
<dbReference type="Proteomes" id="UP000070578">
    <property type="component" value="Unassembled WGS sequence"/>
</dbReference>
<accession>A0A139BNE9</accession>
<evidence type="ECO:0000313" key="2">
    <source>
        <dbReference type="Proteomes" id="UP000070578"/>
    </source>
</evidence>
<gene>
    <name evidence="1" type="ORF">AWT59_3350</name>
</gene>
<dbReference type="EMBL" id="LSLI01000216">
    <property type="protein sequence ID" value="KXS30527.1"/>
    <property type="molecule type" value="Genomic_DNA"/>
</dbReference>
<name>A0A139BNE9_9PROT</name>
<organism evidence="1 2">
    <name type="scientific">Candidatus Gallionella acididurans</name>
    <dbReference type="NCBI Taxonomy" id="1796491"/>
    <lineage>
        <taxon>Bacteria</taxon>
        <taxon>Pseudomonadati</taxon>
        <taxon>Pseudomonadota</taxon>
        <taxon>Betaproteobacteria</taxon>
        <taxon>Nitrosomonadales</taxon>
        <taxon>Gallionellaceae</taxon>
        <taxon>Gallionella</taxon>
    </lineage>
</organism>
<evidence type="ECO:0000313" key="1">
    <source>
        <dbReference type="EMBL" id="KXS30527.1"/>
    </source>
</evidence>